<dbReference type="InterPro" id="IPR050109">
    <property type="entry name" value="HTH-type_TetR-like_transc_reg"/>
</dbReference>
<gene>
    <name evidence="6" type="primary">icaR_2</name>
    <name evidence="6" type="ORF">NCTC10797_01272</name>
</gene>
<sequence length="232" mass="25948">MHASGVRPLGAQSRYPVNMPDALDRLPLRERKKQRTRQVLIDTALELFADRGFDSVTLDELCDTVDVSKRTFFRNFTSKEDVAMAPLRELWAAFITDLSLREPDTGPLLRTLQAGLLAALDQMPTDGWADRAARCHHLAQSTPSMAANNLQFCDRTIRDALEILRDRFAIDSRTDRRPRLALDILVAAFHCALDTWSADTPLDTSALTIHVRDAFAAIPAALTMSPPPQPER</sequence>
<dbReference type="InterPro" id="IPR001647">
    <property type="entry name" value="HTH_TetR"/>
</dbReference>
<dbReference type="Gene3D" id="1.10.357.10">
    <property type="entry name" value="Tetracycline Repressor, domain 2"/>
    <property type="match status" value="1"/>
</dbReference>
<dbReference type="AlphaFoldDB" id="A0A4U8VYE4"/>
<feature type="domain" description="HTH tetR-type" evidence="5">
    <location>
        <begin position="34"/>
        <end position="94"/>
    </location>
</feature>
<dbReference type="PROSITE" id="PS50977">
    <property type="entry name" value="HTH_TETR_2"/>
    <property type="match status" value="1"/>
</dbReference>
<proteinExistence type="predicted"/>
<feature type="DNA-binding region" description="H-T-H motif" evidence="4">
    <location>
        <begin position="57"/>
        <end position="76"/>
    </location>
</feature>
<dbReference type="Proteomes" id="UP000290439">
    <property type="component" value="Chromosome"/>
</dbReference>
<dbReference type="SUPFAM" id="SSF46689">
    <property type="entry name" value="Homeodomain-like"/>
    <property type="match status" value="1"/>
</dbReference>
<evidence type="ECO:0000256" key="3">
    <source>
        <dbReference type="ARBA" id="ARBA00023163"/>
    </source>
</evidence>
<keyword evidence="2 4" id="KW-0238">DNA-binding</keyword>
<name>A0A4U8VYE4_9NOCA</name>
<dbReference type="GO" id="GO:0003700">
    <property type="term" value="F:DNA-binding transcription factor activity"/>
    <property type="evidence" value="ECO:0007669"/>
    <property type="project" value="TreeGrafter"/>
</dbReference>
<keyword evidence="1" id="KW-0805">Transcription regulation</keyword>
<evidence type="ECO:0000256" key="2">
    <source>
        <dbReference type="ARBA" id="ARBA00023125"/>
    </source>
</evidence>
<dbReference type="PANTHER" id="PTHR30055">
    <property type="entry name" value="HTH-TYPE TRANSCRIPTIONAL REGULATOR RUTR"/>
    <property type="match status" value="1"/>
</dbReference>
<dbReference type="PANTHER" id="PTHR30055:SF238">
    <property type="entry name" value="MYCOFACTOCIN BIOSYNTHESIS TRANSCRIPTIONAL REGULATOR MFTR-RELATED"/>
    <property type="match status" value="1"/>
</dbReference>
<dbReference type="InterPro" id="IPR009057">
    <property type="entry name" value="Homeodomain-like_sf"/>
</dbReference>
<evidence type="ECO:0000313" key="7">
    <source>
        <dbReference type="Proteomes" id="UP000290439"/>
    </source>
</evidence>
<accession>A0A4U8VYE4</accession>
<reference evidence="6 7" key="1">
    <citation type="submission" date="2019-02" db="EMBL/GenBank/DDBJ databases">
        <authorList>
            <consortium name="Pathogen Informatics"/>
        </authorList>
    </citation>
    <scope>NUCLEOTIDE SEQUENCE [LARGE SCALE GENOMIC DNA]</scope>
    <source>
        <strain evidence="6 7">3012STDY6756504</strain>
    </source>
</reference>
<organism evidence="6 7">
    <name type="scientific">Nocardia cyriacigeorgica</name>
    <dbReference type="NCBI Taxonomy" id="135487"/>
    <lineage>
        <taxon>Bacteria</taxon>
        <taxon>Bacillati</taxon>
        <taxon>Actinomycetota</taxon>
        <taxon>Actinomycetes</taxon>
        <taxon>Mycobacteriales</taxon>
        <taxon>Nocardiaceae</taxon>
        <taxon>Nocardia</taxon>
    </lineage>
</organism>
<keyword evidence="3" id="KW-0804">Transcription</keyword>
<evidence type="ECO:0000256" key="4">
    <source>
        <dbReference type="PROSITE-ProRule" id="PRU00335"/>
    </source>
</evidence>
<dbReference type="EMBL" id="LR215973">
    <property type="protein sequence ID" value="VFA97509.1"/>
    <property type="molecule type" value="Genomic_DNA"/>
</dbReference>
<evidence type="ECO:0000256" key="1">
    <source>
        <dbReference type="ARBA" id="ARBA00023015"/>
    </source>
</evidence>
<dbReference type="PRINTS" id="PR00455">
    <property type="entry name" value="HTHTETR"/>
</dbReference>
<dbReference type="Pfam" id="PF00440">
    <property type="entry name" value="TetR_N"/>
    <property type="match status" value="1"/>
</dbReference>
<evidence type="ECO:0000313" key="6">
    <source>
        <dbReference type="EMBL" id="VFA97509.1"/>
    </source>
</evidence>
<evidence type="ECO:0000259" key="5">
    <source>
        <dbReference type="PROSITE" id="PS50977"/>
    </source>
</evidence>
<protein>
    <submittedName>
        <fullName evidence="6">Intercellular adhesion protein R</fullName>
    </submittedName>
</protein>
<dbReference type="GO" id="GO:0000976">
    <property type="term" value="F:transcription cis-regulatory region binding"/>
    <property type="evidence" value="ECO:0007669"/>
    <property type="project" value="TreeGrafter"/>
</dbReference>